<dbReference type="CDD" id="cd09276">
    <property type="entry name" value="Rnase_HI_RT_non_LTR"/>
    <property type="match status" value="1"/>
</dbReference>
<dbReference type="GO" id="GO:0003676">
    <property type="term" value="F:nucleic acid binding"/>
    <property type="evidence" value="ECO:0007669"/>
    <property type="project" value="InterPro"/>
</dbReference>
<name>F7VMY5_SORMK</name>
<dbReference type="AlphaFoldDB" id="F7VMY5"/>
<evidence type="ECO:0000313" key="3">
    <source>
        <dbReference type="EMBL" id="CCC06714.1"/>
    </source>
</evidence>
<dbReference type="InterPro" id="IPR012337">
    <property type="entry name" value="RNaseH-like_sf"/>
</dbReference>
<feature type="region of interest" description="Disordered" evidence="1">
    <location>
        <begin position="637"/>
        <end position="657"/>
    </location>
</feature>
<dbReference type="HOGENOM" id="CLU_417469_0_0_1"/>
<dbReference type="OrthoDB" id="3473305at2759"/>
<dbReference type="InterPro" id="IPR002156">
    <property type="entry name" value="RNaseH_domain"/>
</dbReference>
<reference evidence="3 4" key="1">
    <citation type="journal article" date="2010" name="PLoS Genet.">
        <title>De novo assembly of a 40 Mb eukaryotic genome from short sequence reads: Sordaria macrospora, a model organism for fungal morphogenesis.</title>
        <authorList>
            <person name="Nowrousian M."/>
            <person name="Stajich J."/>
            <person name="Chu M."/>
            <person name="Engh I."/>
            <person name="Espagne E."/>
            <person name="Halliday K."/>
            <person name="Kamerewerd J."/>
            <person name="Kempken F."/>
            <person name="Knab B."/>
            <person name="Kuo H.C."/>
            <person name="Osiewacz H.D."/>
            <person name="Poeggeler S."/>
            <person name="Read N."/>
            <person name="Seiler S."/>
            <person name="Smith K."/>
            <person name="Zickler D."/>
            <person name="Kueck U."/>
            <person name="Freitag M."/>
        </authorList>
    </citation>
    <scope>NUCLEOTIDE SEQUENCE [LARGE SCALE GENOMIC DNA]</scope>
    <source>
        <strain evidence="4">ATCC MYA-333 / DSM 997 / K(L3346) / K-hell</strain>
        <tissue evidence="3">Mycelium</tissue>
    </source>
</reference>
<sequence>MTPSCSSYNSSNTTFHPFPRLPWELRARIWEMSILPRVVEIHVRNIDISKREHVTYWAWPLRSKLLLSSTPVPGALHACREARDHLTHPLTACGADGRNAYYELMSYSAMMNVQQQWSWQDAVPGPYVWVNFEIDMINIGSQRLSLPPISCGRKVKRVKYISPGSSVGQAFDVVLPGDLPPVPLLLEAARRRHAVRLLTLDPAHPLVPRLSEPRMTPRGLPRRPTTLQTAAQLALPFPRPVLQPPVYNGDTHKDPAPTSKDRAAKDFKEWLLQLDPSEIVVYTDGSMIAKQMGLPAHAEDPDAEERPEGECVGFGYVIFQGQTELGRGCGQLEQAEVFDAEAEGARHGHKAAVALLPEAQARPRITICLDNTSVIRGLRETPAASSQAAFLDFRAIRKSYGPSLVDFRWVPGHKGITGNEIADELAKAGAEGGEVVNEGLTTLAHSRRLAKREARTDFKAWWATNKPESYADYRLGASIKPNDELKELDRRSLHHLLAARSGHGDFKDYHERFEHEDALLTCYCGSWKTPFHPFHCRKAYAVFLVTGEAAMRENLSLTIGIYWQRFIARIQASHFFSWTCTRKAWRQTLWQQHTDGGGAADNLTGFLRGRGVEVGHGHDIERVTVDLDRLVHRARRREEALREEESESESESESGED</sequence>
<keyword evidence="4" id="KW-1185">Reference proteome</keyword>
<dbReference type="SUPFAM" id="SSF53098">
    <property type="entry name" value="Ribonuclease H-like"/>
    <property type="match status" value="1"/>
</dbReference>
<proteinExistence type="predicted"/>
<evidence type="ECO:0000259" key="2">
    <source>
        <dbReference type="PROSITE" id="PS50879"/>
    </source>
</evidence>
<dbReference type="InParanoid" id="F7VMY5"/>
<feature type="domain" description="RNase H type-1" evidence="2">
    <location>
        <begin position="275"/>
        <end position="431"/>
    </location>
</feature>
<dbReference type="EMBL" id="CABT02000002">
    <property type="protein sequence ID" value="CCC06714.1"/>
    <property type="molecule type" value="Genomic_DNA"/>
</dbReference>
<dbReference type="InterPro" id="IPR045518">
    <property type="entry name" value="2EXR"/>
</dbReference>
<organism evidence="3 4">
    <name type="scientific">Sordaria macrospora (strain ATCC MYA-333 / DSM 997 / K(L3346) / K-hell)</name>
    <dbReference type="NCBI Taxonomy" id="771870"/>
    <lineage>
        <taxon>Eukaryota</taxon>
        <taxon>Fungi</taxon>
        <taxon>Dikarya</taxon>
        <taxon>Ascomycota</taxon>
        <taxon>Pezizomycotina</taxon>
        <taxon>Sordariomycetes</taxon>
        <taxon>Sordariomycetidae</taxon>
        <taxon>Sordariales</taxon>
        <taxon>Sordariaceae</taxon>
        <taxon>Sordaria</taxon>
    </lineage>
</organism>
<protein>
    <submittedName>
        <fullName evidence="3">WGS project CABT00000000 data, contig 2.2</fullName>
    </submittedName>
</protein>
<dbReference type="Gene3D" id="3.30.420.10">
    <property type="entry name" value="Ribonuclease H-like superfamily/Ribonuclease H"/>
    <property type="match status" value="1"/>
</dbReference>
<dbReference type="Pfam" id="PF00075">
    <property type="entry name" value="RNase_H"/>
    <property type="match status" value="1"/>
</dbReference>
<feature type="compositionally biased region" description="Acidic residues" evidence="1">
    <location>
        <begin position="641"/>
        <end position="657"/>
    </location>
</feature>
<dbReference type="PANTHER" id="PTHR35910">
    <property type="entry name" value="2EXR DOMAIN-CONTAINING PROTEIN"/>
    <property type="match status" value="1"/>
</dbReference>
<dbReference type="PROSITE" id="PS50879">
    <property type="entry name" value="RNASE_H_1"/>
    <property type="match status" value="1"/>
</dbReference>
<dbReference type="eggNOG" id="ENOG502SNYY">
    <property type="taxonomic scope" value="Eukaryota"/>
</dbReference>
<dbReference type="VEuPathDB" id="FungiDB:SMAC_00741"/>
<dbReference type="Proteomes" id="UP000001881">
    <property type="component" value="Unassembled WGS sequence"/>
</dbReference>
<dbReference type="Pfam" id="PF20150">
    <property type="entry name" value="2EXR"/>
    <property type="match status" value="1"/>
</dbReference>
<comment type="caution">
    <text evidence="3">The sequence shown here is derived from an EMBL/GenBank/DDBJ whole genome shotgun (WGS) entry which is preliminary data.</text>
</comment>
<gene>
    <name evidence="3" type="ORF">SMAC_00741</name>
</gene>
<evidence type="ECO:0000256" key="1">
    <source>
        <dbReference type="SAM" id="MobiDB-lite"/>
    </source>
</evidence>
<dbReference type="PANTHER" id="PTHR35910:SF1">
    <property type="entry name" value="2EXR DOMAIN-CONTAINING PROTEIN"/>
    <property type="match status" value="1"/>
</dbReference>
<evidence type="ECO:0000313" key="4">
    <source>
        <dbReference type="Proteomes" id="UP000001881"/>
    </source>
</evidence>
<dbReference type="GO" id="GO:0004523">
    <property type="term" value="F:RNA-DNA hybrid ribonuclease activity"/>
    <property type="evidence" value="ECO:0007669"/>
    <property type="project" value="InterPro"/>
</dbReference>
<accession>F7VMY5</accession>
<dbReference type="InterPro" id="IPR036397">
    <property type="entry name" value="RNaseH_sf"/>
</dbReference>